<protein>
    <recommendedName>
        <fullName evidence="9">RNA polymerase subunit sigma-24</fullName>
    </recommendedName>
</protein>
<evidence type="ECO:0000256" key="3">
    <source>
        <dbReference type="ARBA" id="ARBA00023082"/>
    </source>
</evidence>
<dbReference type="Pfam" id="PF08281">
    <property type="entry name" value="Sigma70_r4_2"/>
    <property type="match status" value="1"/>
</dbReference>
<dbReference type="SUPFAM" id="SSF88946">
    <property type="entry name" value="Sigma2 domain of RNA polymerase sigma factors"/>
    <property type="match status" value="1"/>
</dbReference>
<dbReference type="InterPro" id="IPR039425">
    <property type="entry name" value="RNA_pol_sigma-70-like"/>
</dbReference>
<dbReference type="PANTHER" id="PTHR43133">
    <property type="entry name" value="RNA POLYMERASE ECF-TYPE SIGMA FACTO"/>
    <property type="match status" value="1"/>
</dbReference>
<keyword evidence="2" id="KW-0805">Transcription regulation</keyword>
<reference evidence="8" key="1">
    <citation type="submission" date="2016-03" db="EMBL/GenBank/DDBJ databases">
        <title>Complete genome sequence of Solimmundus cernigliae, representing a novel lineage of polycyclic aromatic hydrocarbon degraders within the Gammaproteobacteria.</title>
        <authorList>
            <person name="Singleton D.R."/>
            <person name="Dickey A.N."/>
            <person name="Scholl E.H."/>
            <person name="Wright F.A."/>
            <person name="Aitken M.D."/>
        </authorList>
    </citation>
    <scope>NUCLEOTIDE SEQUENCE [LARGE SCALE GENOMIC DNA]</scope>
    <source>
        <strain evidence="8">TR3.2</strain>
    </source>
</reference>
<accession>A0A1B1YV60</accession>
<dbReference type="InterPro" id="IPR013324">
    <property type="entry name" value="RNA_pol_sigma_r3/r4-like"/>
</dbReference>
<evidence type="ECO:0000256" key="1">
    <source>
        <dbReference type="ARBA" id="ARBA00010641"/>
    </source>
</evidence>
<evidence type="ECO:0000313" key="7">
    <source>
        <dbReference type="EMBL" id="ANX04607.1"/>
    </source>
</evidence>
<evidence type="ECO:0000256" key="4">
    <source>
        <dbReference type="ARBA" id="ARBA00023163"/>
    </source>
</evidence>
<dbReference type="Pfam" id="PF04542">
    <property type="entry name" value="Sigma70_r2"/>
    <property type="match status" value="1"/>
</dbReference>
<keyword evidence="8" id="KW-1185">Reference proteome</keyword>
<evidence type="ECO:0008006" key="9">
    <source>
        <dbReference type="Google" id="ProtNLM"/>
    </source>
</evidence>
<proteinExistence type="inferred from homology"/>
<keyword evidence="3" id="KW-0731">Sigma factor</keyword>
<name>A0A1B1YV60_9GAMM</name>
<dbReference type="AlphaFoldDB" id="A0A1B1YV60"/>
<dbReference type="InterPro" id="IPR007627">
    <property type="entry name" value="RNA_pol_sigma70_r2"/>
</dbReference>
<evidence type="ECO:0000256" key="2">
    <source>
        <dbReference type="ARBA" id="ARBA00023015"/>
    </source>
</evidence>
<feature type="domain" description="RNA polymerase sigma-70 region 2" evidence="5">
    <location>
        <begin position="25"/>
        <end position="91"/>
    </location>
</feature>
<dbReference type="InterPro" id="IPR013249">
    <property type="entry name" value="RNA_pol_sigma70_r4_t2"/>
</dbReference>
<dbReference type="STRING" id="1810504.PG2T_10800"/>
<keyword evidence="4" id="KW-0804">Transcription</keyword>
<dbReference type="RefSeq" id="WP_068805160.1">
    <property type="nucleotide sequence ID" value="NZ_CP014671.1"/>
</dbReference>
<dbReference type="InParanoid" id="A0A1B1YV60"/>
<dbReference type="SUPFAM" id="SSF88659">
    <property type="entry name" value="Sigma3 and sigma4 domains of RNA polymerase sigma factors"/>
    <property type="match status" value="1"/>
</dbReference>
<dbReference type="NCBIfam" id="TIGR02937">
    <property type="entry name" value="sigma70-ECF"/>
    <property type="match status" value="1"/>
</dbReference>
<dbReference type="Proteomes" id="UP000092952">
    <property type="component" value="Chromosome"/>
</dbReference>
<dbReference type="GO" id="GO:0016987">
    <property type="term" value="F:sigma factor activity"/>
    <property type="evidence" value="ECO:0007669"/>
    <property type="project" value="UniProtKB-KW"/>
</dbReference>
<dbReference type="InterPro" id="IPR014284">
    <property type="entry name" value="RNA_pol_sigma-70_dom"/>
</dbReference>
<comment type="similarity">
    <text evidence="1">Belongs to the sigma-70 factor family. ECF subfamily.</text>
</comment>
<gene>
    <name evidence="7" type="ORF">PG2T_10800</name>
</gene>
<organism evidence="7 8">
    <name type="scientific">Immundisolibacter cernigliae</name>
    <dbReference type="NCBI Taxonomy" id="1810504"/>
    <lineage>
        <taxon>Bacteria</taxon>
        <taxon>Pseudomonadati</taxon>
        <taxon>Pseudomonadota</taxon>
        <taxon>Gammaproteobacteria</taxon>
        <taxon>Immundisolibacterales</taxon>
        <taxon>Immundisolibacteraceae</taxon>
        <taxon>Immundisolibacter</taxon>
    </lineage>
</organism>
<dbReference type="GO" id="GO:0006352">
    <property type="term" value="P:DNA-templated transcription initiation"/>
    <property type="evidence" value="ECO:0007669"/>
    <property type="project" value="InterPro"/>
</dbReference>
<dbReference type="KEGG" id="gbi:PG2T_10800"/>
<evidence type="ECO:0000259" key="6">
    <source>
        <dbReference type="Pfam" id="PF08281"/>
    </source>
</evidence>
<evidence type="ECO:0000313" key="8">
    <source>
        <dbReference type="Proteomes" id="UP000092952"/>
    </source>
</evidence>
<dbReference type="GO" id="GO:0003677">
    <property type="term" value="F:DNA binding"/>
    <property type="evidence" value="ECO:0007669"/>
    <property type="project" value="InterPro"/>
</dbReference>
<dbReference type="CDD" id="cd06171">
    <property type="entry name" value="Sigma70_r4"/>
    <property type="match status" value="1"/>
</dbReference>
<dbReference type="OrthoDB" id="9803470at2"/>
<dbReference type="EMBL" id="CP014671">
    <property type="protein sequence ID" value="ANX04607.1"/>
    <property type="molecule type" value="Genomic_DNA"/>
</dbReference>
<feature type="domain" description="RNA polymerase sigma factor 70 region 4 type 2" evidence="6">
    <location>
        <begin position="142"/>
        <end position="191"/>
    </location>
</feature>
<dbReference type="Gene3D" id="1.10.10.10">
    <property type="entry name" value="Winged helix-like DNA-binding domain superfamily/Winged helix DNA-binding domain"/>
    <property type="match status" value="1"/>
</dbReference>
<dbReference type="InterPro" id="IPR013325">
    <property type="entry name" value="RNA_pol_sigma_r2"/>
</dbReference>
<dbReference type="InterPro" id="IPR036388">
    <property type="entry name" value="WH-like_DNA-bd_sf"/>
</dbReference>
<evidence type="ECO:0000259" key="5">
    <source>
        <dbReference type="Pfam" id="PF04542"/>
    </source>
</evidence>
<dbReference type="PANTHER" id="PTHR43133:SF53">
    <property type="entry name" value="ECF RNA POLYMERASE SIGMA-E FACTOR"/>
    <property type="match status" value="1"/>
</dbReference>
<dbReference type="Gene3D" id="1.10.1740.10">
    <property type="match status" value="1"/>
</dbReference>
<sequence>MAQDWDEPALLVRLKAGEQAAFQHLVQILGGRLKRVARGLVGAAAADDVVQDTWEAVLRALPRFEARASLSTWVLRILTNTAISRLRRGKREIAAGDFTNEDDLAALAPRFDPNGHWHAPPQPWHAETPEALMANGELQAVLAKAIDALPSNQRAVLTLRDLAGQPLEEICNALDVSATNARVLLHRARLRVWAAVEAYQRGDNV</sequence>